<comment type="caution">
    <text evidence="1">The sequence shown here is derived from an EMBL/GenBank/DDBJ whole genome shotgun (WGS) entry which is preliminary data.</text>
</comment>
<gene>
    <name evidence="1" type="ORF">BLL52_4327</name>
</gene>
<name>A0A1Q8Y9H8_9BURK</name>
<dbReference type="AlphaFoldDB" id="A0A1Q8Y9H8"/>
<dbReference type="Proteomes" id="UP000185911">
    <property type="component" value="Unassembled WGS sequence"/>
</dbReference>
<organism evidence="1 2">
    <name type="scientific">Rhodoferax antarcticus ANT.BR</name>
    <dbReference type="NCBI Taxonomy" id="1111071"/>
    <lineage>
        <taxon>Bacteria</taxon>
        <taxon>Pseudomonadati</taxon>
        <taxon>Pseudomonadota</taxon>
        <taxon>Betaproteobacteria</taxon>
        <taxon>Burkholderiales</taxon>
        <taxon>Comamonadaceae</taxon>
        <taxon>Rhodoferax</taxon>
    </lineage>
</organism>
<reference evidence="1 2" key="1">
    <citation type="submission" date="2017-01" db="EMBL/GenBank/DDBJ databases">
        <title>Genome sequence of Rhodoferax antarcticus ANT.BR, a psychrophilic purple nonsulfur bacterium from an Antarctic microbial mat.</title>
        <authorList>
            <person name="Baker J."/>
            <person name="Riester C."/>
            <person name="Skinner B."/>
            <person name="Newell A."/>
            <person name="Swingley W."/>
            <person name="Madigan M."/>
            <person name="Jung D."/>
            <person name="Asao M."/>
            <person name="Chen M."/>
            <person name="Loughlin P."/>
            <person name="Pan H."/>
            <person name="Lin S."/>
            <person name="Li N."/>
            <person name="Shaw J."/>
            <person name="Prado M."/>
            <person name="Sherman C."/>
            <person name="Li X."/>
            <person name="Tang J."/>
            <person name="Blankenship R."/>
            <person name="Zhao T."/>
            <person name="Touchman J."/>
            <person name="Sattley M."/>
        </authorList>
    </citation>
    <scope>NUCLEOTIDE SEQUENCE [LARGE SCALE GENOMIC DNA]</scope>
    <source>
        <strain evidence="1 2">ANT.BR</strain>
    </source>
</reference>
<dbReference type="EMBL" id="MSYM01000020">
    <property type="protein sequence ID" value="OLP04597.1"/>
    <property type="molecule type" value="Genomic_DNA"/>
</dbReference>
<protein>
    <submittedName>
        <fullName evidence="1">Uncharacterized protein</fullName>
    </submittedName>
</protein>
<accession>A0A1Q8Y9H8</accession>
<sequence>MHSSLVFFFFCHWSTWSLLLPSFLAHWQQVFIPSVLGLPWSKQFTLGFCAQVVLL</sequence>
<proteinExistence type="predicted"/>
<evidence type="ECO:0000313" key="1">
    <source>
        <dbReference type="EMBL" id="OLP04597.1"/>
    </source>
</evidence>
<evidence type="ECO:0000313" key="2">
    <source>
        <dbReference type="Proteomes" id="UP000185911"/>
    </source>
</evidence>
<keyword evidence="2" id="KW-1185">Reference proteome</keyword>